<evidence type="ECO:0000313" key="3">
    <source>
        <dbReference type="Proteomes" id="UP000502894"/>
    </source>
</evidence>
<dbReference type="AlphaFoldDB" id="A0A6F8T350"/>
<dbReference type="SUPFAM" id="SSF52768">
    <property type="entry name" value="Arginase/deacetylase"/>
    <property type="match status" value="1"/>
</dbReference>
<dbReference type="InterPro" id="IPR023801">
    <property type="entry name" value="His_deacetylse_dom"/>
</dbReference>
<dbReference type="KEGG" id="lant:TUM19329_11890"/>
<gene>
    <name evidence="2" type="primary">bcp</name>
    <name evidence="2" type="ORF">TUM19329_11890</name>
</gene>
<accession>A0A6F8T350</accession>
<dbReference type="GO" id="GO:0016787">
    <property type="term" value="F:hydrolase activity"/>
    <property type="evidence" value="ECO:0007669"/>
    <property type="project" value="UniProtKB-KW"/>
</dbReference>
<keyword evidence="2" id="KW-0378">Hydrolase</keyword>
<dbReference type="EMBL" id="AP022839">
    <property type="protein sequence ID" value="BCA94828.1"/>
    <property type="molecule type" value="Genomic_DNA"/>
</dbReference>
<keyword evidence="3" id="KW-1185">Reference proteome</keyword>
<reference evidence="2" key="1">
    <citation type="journal article" date="2020" name="Microbiol. Resour. Announc.">
        <title>Complete Genome Sequence of Novel Psychrotolerant Legionella Strain TUM19329, Isolated from Antarctic Lake Sediment.</title>
        <authorList>
            <person name="Shimada S."/>
            <person name="Nakai R."/>
            <person name="Aoki K."/>
            <person name="Shimoeda N."/>
            <person name="Ohno G."/>
            <person name="Miyazaki Y."/>
            <person name="Kudoh S."/>
            <person name="Imura S."/>
            <person name="Watanabe K."/>
            <person name="Ishii Y."/>
            <person name="Tateda K."/>
        </authorList>
    </citation>
    <scope>NUCLEOTIDE SEQUENCE [LARGE SCALE GENOMIC DNA]</scope>
    <source>
        <strain evidence="2">TUM19329</strain>
    </source>
</reference>
<dbReference type="Pfam" id="PF00850">
    <property type="entry name" value="Hist_deacetyl"/>
    <property type="match status" value="1"/>
</dbReference>
<organism evidence="2 3">
    <name type="scientific">Legionella antarctica</name>
    <dbReference type="NCBI Taxonomy" id="2708020"/>
    <lineage>
        <taxon>Bacteria</taxon>
        <taxon>Pseudomonadati</taxon>
        <taxon>Pseudomonadota</taxon>
        <taxon>Gammaproteobacteria</taxon>
        <taxon>Legionellales</taxon>
        <taxon>Legionellaceae</taxon>
        <taxon>Legionella</taxon>
    </lineage>
</organism>
<dbReference type="InterPro" id="IPR037138">
    <property type="entry name" value="His_deacetylse_dom_sf"/>
</dbReference>
<name>A0A6F8T350_9GAMM</name>
<dbReference type="InterPro" id="IPR023696">
    <property type="entry name" value="Ureohydrolase_dom_sf"/>
</dbReference>
<protein>
    <submittedName>
        <fullName evidence="2">Acetylpolyamine amidohydrolase</fullName>
    </submittedName>
</protein>
<evidence type="ECO:0000259" key="1">
    <source>
        <dbReference type="Pfam" id="PF00850"/>
    </source>
</evidence>
<dbReference type="Proteomes" id="UP000502894">
    <property type="component" value="Chromosome"/>
</dbReference>
<feature type="domain" description="Histone deacetylase" evidence="1">
    <location>
        <begin position="172"/>
        <end position="348"/>
    </location>
</feature>
<evidence type="ECO:0000313" key="2">
    <source>
        <dbReference type="EMBL" id="BCA94828.1"/>
    </source>
</evidence>
<proteinExistence type="predicted"/>
<dbReference type="Gene3D" id="3.40.800.20">
    <property type="entry name" value="Histone deacetylase domain"/>
    <property type="match status" value="1"/>
</dbReference>
<dbReference type="RefSeq" id="WP_226905590.1">
    <property type="nucleotide sequence ID" value="NZ_AP022839.1"/>
</dbReference>
<sequence length="487" mass="55736">MNRKFFIEPSLSLLEKRILCCITNISSSNPEEIQTSSRLKDYLLELKNYTQDTEFANIGLGLKREALKLLQSLDDQMNSEPSECFIQIPSEQHVEQMKGMPAGGIEDQNIRLIHMSNAIRKGQKKHSMLPVITTEDVSLPQVWEELFAAINKGCKKEAFALLKQISSQDRIFQPLLAVHPIDYLKKIISYSIDAQRTGLKKINADILITPHTFELLIKDIATTLMHPAKCYFSFGLPTHHAFSRESSGFCIFNKIAILIKNAELTHPNPLKHIIIGPDVNRDNGLSAVLRESFSCLDICHIDIFDSRVYPHQDHSFIEYEFQTQGKAEQQQIKSWHQNQMDYYAVDLKLTIRSSISIHPALLFSLGKIKENIVNAKRTGQKIVLYLATGWDSHENETAYCGKFINDRMMSQSEAGTTRFNDGDLSYFFEEILTLYSENKELIESIYWGLEGGYERRMYEKQIQLMLDTIDGQLLHEDINQSSLGINC</sequence>